<dbReference type="PANTHER" id="PTHR35867:SF1">
    <property type="entry name" value="PROTEIN RSEC"/>
    <property type="match status" value="1"/>
</dbReference>
<feature type="transmembrane region" description="Helical" evidence="1">
    <location>
        <begin position="79"/>
        <end position="99"/>
    </location>
</feature>
<comment type="caution">
    <text evidence="2">The sequence shown here is derived from an EMBL/GenBank/DDBJ whole genome shotgun (WGS) entry which is preliminary data.</text>
</comment>
<protein>
    <submittedName>
        <fullName evidence="2">SoxR reducing system RseC family protein</fullName>
    </submittedName>
</protein>
<gene>
    <name evidence="2" type="ORF">ACFPQA_12640</name>
</gene>
<reference evidence="3" key="1">
    <citation type="journal article" date="2019" name="Int. J. Syst. Evol. Microbiol.">
        <title>The Global Catalogue of Microorganisms (GCM) 10K type strain sequencing project: providing services to taxonomists for standard genome sequencing and annotation.</title>
        <authorList>
            <consortium name="The Broad Institute Genomics Platform"/>
            <consortium name="The Broad Institute Genome Sequencing Center for Infectious Disease"/>
            <person name="Wu L."/>
            <person name="Ma J."/>
        </authorList>
    </citation>
    <scope>NUCLEOTIDE SEQUENCE [LARGE SCALE GENOMIC DNA]</scope>
    <source>
        <strain evidence="3">CGMCC 4.1799</strain>
    </source>
</reference>
<dbReference type="Proteomes" id="UP001596055">
    <property type="component" value="Unassembled WGS sequence"/>
</dbReference>
<dbReference type="InterPro" id="IPR007359">
    <property type="entry name" value="SigmaE_reg_RseC_MucC"/>
</dbReference>
<dbReference type="PANTHER" id="PTHR35867">
    <property type="entry name" value="PROTEIN RSEC"/>
    <property type="match status" value="1"/>
</dbReference>
<feature type="transmembrane region" description="Helical" evidence="1">
    <location>
        <begin position="105"/>
        <end position="125"/>
    </location>
</feature>
<dbReference type="InterPro" id="IPR026268">
    <property type="entry name" value="RseC"/>
</dbReference>
<dbReference type="PROSITE" id="PS51257">
    <property type="entry name" value="PROKAR_LIPOPROTEIN"/>
    <property type="match status" value="1"/>
</dbReference>
<evidence type="ECO:0000313" key="2">
    <source>
        <dbReference type="EMBL" id="MFC5545906.1"/>
    </source>
</evidence>
<keyword evidence="1" id="KW-0472">Membrane</keyword>
<keyword evidence="1" id="KW-1133">Transmembrane helix</keyword>
<evidence type="ECO:0000256" key="1">
    <source>
        <dbReference type="SAM" id="Phobius"/>
    </source>
</evidence>
<name>A0ABW0RN08_9GAMM</name>
<sequence>MITENGKVIAVNGDRVWVQTISASACQQCSAKKGCGQKALAQMSGGRANQVLVANTINAKVGDEVTLGIEESALLGASVLVYAVPLVTMLLATIAGHNLSGGQDIGAILGAATGLGAGLLATRFLQGRRGEAYEPKLLRVNHIASVTCL</sequence>
<accession>A0ABW0RN08</accession>
<organism evidence="2 3">
    <name type="scientific">Marinobacter koreensis</name>
    <dbReference type="NCBI Taxonomy" id="335974"/>
    <lineage>
        <taxon>Bacteria</taxon>
        <taxon>Pseudomonadati</taxon>
        <taxon>Pseudomonadota</taxon>
        <taxon>Gammaproteobacteria</taxon>
        <taxon>Pseudomonadales</taxon>
        <taxon>Marinobacteraceae</taxon>
        <taxon>Marinobacter</taxon>
    </lineage>
</organism>
<dbReference type="Pfam" id="PF04246">
    <property type="entry name" value="RseC_MucC"/>
    <property type="match status" value="1"/>
</dbReference>
<dbReference type="RefSeq" id="WP_248160064.1">
    <property type="nucleotide sequence ID" value="NZ_JAKZAJ010000005.1"/>
</dbReference>
<keyword evidence="1" id="KW-0812">Transmembrane</keyword>
<proteinExistence type="predicted"/>
<keyword evidence="3" id="KW-1185">Reference proteome</keyword>
<dbReference type="PIRSF" id="PIRSF004923">
    <property type="entry name" value="RseC"/>
    <property type="match status" value="1"/>
</dbReference>
<evidence type="ECO:0000313" key="3">
    <source>
        <dbReference type="Proteomes" id="UP001596055"/>
    </source>
</evidence>
<dbReference type="EMBL" id="JBHSNL010000004">
    <property type="protein sequence ID" value="MFC5545906.1"/>
    <property type="molecule type" value="Genomic_DNA"/>
</dbReference>